<dbReference type="OMA" id="FVNSHTS"/>
<dbReference type="PANTHER" id="PTHR10841">
    <property type="entry name" value="SYNAPSIN"/>
    <property type="match status" value="1"/>
</dbReference>
<comment type="similarity">
    <text evidence="1">Belongs to the synapsin family.</text>
</comment>
<dbReference type="RefSeq" id="XP_022098782.1">
    <property type="nucleotide sequence ID" value="XM_022243090.1"/>
</dbReference>
<feature type="compositionally biased region" description="Polar residues" evidence="5">
    <location>
        <begin position="388"/>
        <end position="409"/>
    </location>
</feature>
<evidence type="ECO:0000256" key="4">
    <source>
        <dbReference type="ARBA" id="ARBA00034103"/>
    </source>
</evidence>
<protein>
    <submittedName>
        <fullName evidence="9 10">Synapsin-3-like isoform X1</fullName>
    </submittedName>
</protein>
<evidence type="ECO:0000313" key="10">
    <source>
        <dbReference type="RefSeq" id="XP_022098781.1"/>
    </source>
</evidence>
<evidence type="ECO:0000256" key="2">
    <source>
        <dbReference type="ARBA" id="ARBA00022553"/>
    </source>
</evidence>
<dbReference type="InterPro" id="IPR001359">
    <property type="entry name" value="Synapsin"/>
</dbReference>
<dbReference type="GO" id="GO:0007269">
    <property type="term" value="P:neurotransmitter secretion"/>
    <property type="evidence" value="ECO:0007669"/>
    <property type="project" value="InterPro"/>
</dbReference>
<dbReference type="FunFam" id="3.30.470.20:FF:000042">
    <property type="entry name" value="Synapsin III"/>
    <property type="match status" value="1"/>
</dbReference>
<dbReference type="Proteomes" id="UP000694845">
    <property type="component" value="Unplaced"/>
</dbReference>
<dbReference type="PANTHER" id="PTHR10841:SF17">
    <property type="entry name" value="SYNAPSIN"/>
    <property type="match status" value="1"/>
</dbReference>
<dbReference type="RefSeq" id="XP_022098784.1">
    <property type="nucleotide sequence ID" value="XM_022243092.1"/>
</dbReference>
<evidence type="ECO:0000259" key="7">
    <source>
        <dbReference type="Pfam" id="PF02750"/>
    </source>
</evidence>
<feature type="region of interest" description="Disordered" evidence="5">
    <location>
        <begin position="388"/>
        <end position="463"/>
    </location>
</feature>
<gene>
    <name evidence="9 10 11 12 13" type="primary">LOC110983659</name>
</gene>
<organism evidence="8 10">
    <name type="scientific">Acanthaster planci</name>
    <name type="common">Crown-of-thorns starfish</name>
    <dbReference type="NCBI Taxonomy" id="133434"/>
    <lineage>
        <taxon>Eukaryota</taxon>
        <taxon>Metazoa</taxon>
        <taxon>Echinodermata</taxon>
        <taxon>Eleutherozoa</taxon>
        <taxon>Asterozoa</taxon>
        <taxon>Asteroidea</taxon>
        <taxon>Valvatacea</taxon>
        <taxon>Valvatida</taxon>
        <taxon>Acanthasteridae</taxon>
        <taxon>Acanthaster</taxon>
    </lineage>
</organism>
<sequence length="479" mass="53582">MNFLRRRFSDPNSLGNVPNGYFQNIGAEDNRDKTLASASVPPKRDLGFLSSLTTSKQQERTKCKTLLVIDDQHTDWSKYFRGKKIHGEFDIRVEQGEFSELNLAAYEDSGVTVDLRGYRQGQKIVRTFKPDFVLVRQHARSMEVQEDWKNIIIGFQYGNIPSINSWQSLYNFMDKPWVFAQLTKMLEKHGRDKFPLIDQAFYPNHKEMTLKSGQCRAHMMQLANPRFPLVVKIGHAHAGMGKVKVTNHQDFQDITSVVSITSCYTTTESFIDSKYDIRVQKIGSFYKAFMRTSISGHWKANTGSAVVEQIAMTERFKLWVDECSELFGGLDVLAVEAIHGKDGKDYIIEVNDSSMSLLGENPEDDRKQIADLVIQKMHATHLANSISKTTSGSNLLGPLVTSNNPSPQKSGPQTPGTPKSTTPTSTPQKSQSATPTKNMAQGGAAAHGTSPLPTKVTPTEEEDTFKNLKKTFANIFGDL</sequence>
<evidence type="ECO:0000259" key="6">
    <source>
        <dbReference type="Pfam" id="PF02078"/>
    </source>
</evidence>
<dbReference type="RefSeq" id="XP_022098781.1">
    <property type="nucleotide sequence ID" value="XM_022243089.1"/>
</dbReference>
<dbReference type="GeneID" id="110983659"/>
<name>A0A8B7Z615_ACAPL</name>
<dbReference type="InterPro" id="IPR016185">
    <property type="entry name" value="PreATP-grasp_dom_sf"/>
</dbReference>
<evidence type="ECO:0000256" key="5">
    <source>
        <dbReference type="SAM" id="MobiDB-lite"/>
    </source>
</evidence>
<dbReference type="Gene3D" id="3.30.1490.20">
    <property type="entry name" value="ATP-grasp fold, A domain"/>
    <property type="match status" value="1"/>
</dbReference>
<dbReference type="Pfam" id="PF02750">
    <property type="entry name" value="Synapsin_C"/>
    <property type="match status" value="1"/>
</dbReference>
<dbReference type="InterPro" id="IPR019736">
    <property type="entry name" value="Synapsin_P_site"/>
</dbReference>
<keyword evidence="3" id="KW-0770">Synapse</keyword>
<accession>A0A8B7Z615</accession>
<dbReference type="PROSITE" id="PS00416">
    <property type="entry name" value="SYNAPSIN_2"/>
    <property type="match status" value="1"/>
</dbReference>
<dbReference type="Gene3D" id="3.30.470.20">
    <property type="entry name" value="ATP-grasp fold, B domain"/>
    <property type="match status" value="1"/>
</dbReference>
<evidence type="ECO:0000313" key="12">
    <source>
        <dbReference type="RefSeq" id="XP_022098783.1"/>
    </source>
</evidence>
<evidence type="ECO:0000256" key="1">
    <source>
        <dbReference type="ARBA" id="ARBA00008243"/>
    </source>
</evidence>
<dbReference type="InterPro" id="IPR013815">
    <property type="entry name" value="ATP_grasp_subdomain_1"/>
</dbReference>
<feature type="compositionally biased region" description="Low complexity" evidence="5">
    <location>
        <begin position="410"/>
        <end position="436"/>
    </location>
</feature>
<dbReference type="InterPro" id="IPR020897">
    <property type="entry name" value="Synapsin_pre-ATP-grasp_dom"/>
</dbReference>
<dbReference type="RefSeq" id="XP_022098783.1">
    <property type="nucleotide sequence ID" value="XM_022243091.1"/>
</dbReference>
<dbReference type="KEGG" id="aplc:110983659"/>
<dbReference type="GO" id="GO:0005524">
    <property type="term" value="F:ATP binding"/>
    <property type="evidence" value="ECO:0007669"/>
    <property type="project" value="InterPro"/>
</dbReference>
<keyword evidence="2" id="KW-0597">Phosphoprotein</keyword>
<dbReference type="InterPro" id="IPR020898">
    <property type="entry name" value="Synapsin_ATP-bd_dom"/>
</dbReference>
<feature type="domain" description="Synapsin pre-ATP-grasp" evidence="6">
    <location>
        <begin position="61"/>
        <end position="162"/>
    </location>
</feature>
<dbReference type="GO" id="GO:0030672">
    <property type="term" value="C:synaptic vesicle membrane"/>
    <property type="evidence" value="ECO:0007669"/>
    <property type="project" value="TreeGrafter"/>
</dbReference>
<dbReference type="OrthoDB" id="10249572at2759"/>
<keyword evidence="8" id="KW-1185">Reference proteome</keyword>
<dbReference type="AlphaFoldDB" id="A0A8B7Z615"/>
<feature type="domain" description="Synapsin ATP-binding" evidence="7">
    <location>
        <begin position="164"/>
        <end position="378"/>
    </location>
</feature>
<dbReference type="Gene3D" id="3.40.50.20">
    <property type="match status" value="1"/>
</dbReference>
<dbReference type="Pfam" id="PF10581">
    <property type="entry name" value="Synapsin_N"/>
    <property type="match status" value="1"/>
</dbReference>
<evidence type="ECO:0000256" key="3">
    <source>
        <dbReference type="ARBA" id="ARBA00023018"/>
    </source>
</evidence>
<evidence type="ECO:0000313" key="13">
    <source>
        <dbReference type="RefSeq" id="XP_022098784.1"/>
    </source>
</evidence>
<dbReference type="RefSeq" id="XP_022098780.1">
    <property type="nucleotide sequence ID" value="XM_022243088.1"/>
</dbReference>
<dbReference type="Pfam" id="PF02078">
    <property type="entry name" value="Synapsin"/>
    <property type="match status" value="1"/>
</dbReference>
<evidence type="ECO:0000313" key="9">
    <source>
        <dbReference type="RefSeq" id="XP_022098780.1"/>
    </source>
</evidence>
<dbReference type="SUPFAM" id="SSF56059">
    <property type="entry name" value="Glutathione synthetase ATP-binding domain-like"/>
    <property type="match status" value="1"/>
</dbReference>
<dbReference type="InterPro" id="IPR019735">
    <property type="entry name" value="Synapsin_CS"/>
</dbReference>
<evidence type="ECO:0000313" key="8">
    <source>
        <dbReference type="Proteomes" id="UP000694845"/>
    </source>
</evidence>
<reference evidence="9 10" key="1">
    <citation type="submission" date="2025-04" db="UniProtKB">
        <authorList>
            <consortium name="RefSeq"/>
        </authorList>
    </citation>
    <scope>IDENTIFICATION</scope>
</reference>
<evidence type="ECO:0000313" key="11">
    <source>
        <dbReference type="RefSeq" id="XP_022098782.1"/>
    </source>
</evidence>
<dbReference type="FunFam" id="3.40.50.20:FF:000008">
    <property type="entry name" value="Synapsin III"/>
    <property type="match status" value="1"/>
</dbReference>
<proteinExistence type="inferred from homology"/>
<comment type="subcellular location">
    <subcellularLocation>
        <location evidence="4">Synapse</location>
    </subcellularLocation>
</comment>
<dbReference type="PRINTS" id="PR01368">
    <property type="entry name" value="SYNAPSIN"/>
</dbReference>
<dbReference type="SUPFAM" id="SSF52440">
    <property type="entry name" value="PreATP-grasp domain"/>
    <property type="match status" value="1"/>
</dbReference>